<organism evidence="4">
    <name type="scientific">marine metagenome</name>
    <dbReference type="NCBI Taxonomy" id="408172"/>
    <lineage>
        <taxon>unclassified sequences</taxon>
        <taxon>metagenomes</taxon>
        <taxon>ecological metagenomes</taxon>
    </lineage>
</organism>
<dbReference type="InterPro" id="IPR019844">
    <property type="entry name" value="CSD_CS"/>
</dbReference>
<evidence type="ECO:0000256" key="1">
    <source>
        <dbReference type="SAM" id="MobiDB-lite"/>
    </source>
</evidence>
<dbReference type="InterPro" id="IPR012340">
    <property type="entry name" value="NA-bd_OB-fold"/>
</dbReference>
<evidence type="ECO:0000259" key="3">
    <source>
        <dbReference type="PROSITE" id="PS51857"/>
    </source>
</evidence>
<name>A0A381TDJ7_9ZZZZ</name>
<keyword evidence="2" id="KW-0812">Transmembrane</keyword>
<feature type="transmembrane region" description="Helical" evidence="2">
    <location>
        <begin position="37"/>
        <end position="55"/>
    </location>
</feature>
<accession>A0A381TDJ7</accession>
<dbReference type="EMBL" id="UINC01004370">
    <property type="protein sequence ID" value="SVA13829.1"/>
    <property type="molecule type" value="Genomic_DNA"/>
</dbReference>
<dbReference type="Gene3D" id="2.40.50.140">
    <property type="entry name" value="Nucleic acid-binding proteins"/>
    <property type="match status" value="1"/>
</dbReference>
<keyword evidence="2" id="KW-1133">Transmembrane helix</keyword>
<feature type="domain" description="CSD" evidence="3">
    <location>
        <begin position="69"/>
        <end position="133"/>
    </location>
</feature>
<evidence type="ECO:0000313" key="4">
    <source>
        <dbReference type="EMBL" id="SVA13829.1"/>
    </source>
</evidence>
<feature type="compositionally biased region" description="Polar residues" evidence="1">
    <location>
        <begin position="153"/>
        <end position="164"/>
    </location>
</feature>
<sequence length="164" mass="18260">MNNKSMLAIIAAQSAVMLGLLFTLWEEESNELFINENTVLFLAAFSIAALVLGFVRQTKQTTTNEAGVRCDGTVKWFNPNKGFGFIEQDNGEDLFVHQSEIRQAGFRFLNLGDRVEFEVGSGKKGPVALKVIRTNPAEPENVPHNYEEPEESPLTQPVTETQLN</sequence>
<proteinExistence type="predicted"/>
<dbReference type="CDD" id="cd04458">
    <property type="entry name" value="CSP_CDS"/>
    <property type="match status" value="1"/>
</dbReference>
<dbReference type="InterPro" id="IPR002059">
    <property type="entry name" value="CSP_DNA-bd"/>
</dbReference>
<reference evidence="4" key="1">
    <citation type="submission" date="2018-05" db="EMBL/GenBank/DDBJ databases">
        <authorList>
            <person name="Lanie J.A."/>
            <person name="Ng W.-L."/>
            <person name="Kazmierczak K.M."/>
            <person name="Andrzejewski T.M."/>
            <person name="Davidsen T.M."/>
            <person name="Wayne K.J."/>
            <person name="Tettelin H."/>
            <person name="Glass J.I."/>
            <person name="Rusch D."/>
            <person name="Podicherti R."/>
            <person name="Tsui H.-C.T."/>
            <person name="Winkler M.E."/>
        </authorList>
    </citation>
    <scope>NUCLEOTIDE SEQUENCE</scope>
</reference>
<dbReference type="SUPFAM" id="SSF50249">
    <property type="entry name" value="Nucleic acid-binding proteins"/>
    <property type="match status" value="1"/>
</dbReference>
<dbReference type="PANTHER" id="PTHR46565">
    <property type="entry name" value="COLD SHOCK DOMAIN PROTEIN 2"/>
    <property type="match status" value="1"/>
</dbReference>
<dbReference type="InterPro" id="IPR011129">
    <property type="entry name" value="CSD"/>
</dbReference>
<dbReference type="PANTHER" id="PTHR46565:SF5">
    <property type="entry name" value="COLD SHOCK PROTEIN 2-LIKE"/>
    <property type="match status" value="1"/>
</dbReference>
<evidence type="ECO:0000256" key="2">
    <source>
        <dbReference type="SAM" id="Phobius"/>
    </source>
</evidence>
<gene>
    <name evidence="4" type="ORF">METZ01_LOCUS66683</name>
</gene>
<dbReference type="PROSITE" id="PS51857">
    <property type="entry name" value="CSD_2"/>
    <property type="match status" value="1"/>
</dbReference>
<keyword evidence="2" id="KW-0472">Membrane</keyword>
<dbReference type="SMART" id="SM00357">
    <property type="entry name" value="CSP"/>
    <property type="match status" value="1"/>
</dbReference>
<feature type="region of interest" description="Disordered" evidence="1">
    <location>
        <begin position="135"/>
        <end position="164"/>
    </location>
</feature>
<dbReference type="GO" id="GO:0003676">
    <property type="term" value="F:nucleic acid binding"/>
    <property type="evidence" value="ECO:0007669"/>
    <property type="project" value="InterPro"/>
</dbReference>
<dbReference type="AlphaFoldDB" id="A0A381TDJ7"/>
<protein>
    <recommendedName>
        <fullName evidence="3">CSD domain-containing protein</fullName>
    </recommendedName>
</protein>
<dbReference type="PROSITE" id="PS00352">
    <property type="entry name" value="CSD_1"/>
    <property type="match status" value="1"/>
</dbReference>
<feature type="transmembrane region" description="Helical" evidence="2">
    <location>
        <begin position="7"/>
        <end position="25"/>
    </location>
</feature>
<dbReference type="PRINTS" id="PR00050">
    <property type="entry name" value="COLDSHOCK"/>
</dbReference>
<dbReference type="Pfam" id="PF00313">
    <property type="entry name" value="CSD"/>
    <property type="match status" value="1"/>
</dbReference>